<evidence type="ECO:0008006" key="4">
    <source>
        <dbReference type="Google" id="ProtNLM"/>
    </source>
</evidence>
<comment type="similarity">
    <text evidence="1">Belongs to the phD/YefM antitoxin family.</text>
</comment>
<reference evidence="2 3" key="1">
    <citation type="submission" date="2022-01" db="EMBL/GenBank/DDBJ databases">
        <title>Novel bile acid biosynthetic pathways are enriched in the microbiome of centenarians.</title>
        <authorList>
            <person name="Sato Y."/>
            <person name="Atarashi K."/>
            <person name="Plichta R.D."/>
            <person name="Arai Y."/>
            <person name="Sasajima S."/>
            <person name="Kearney M.S."/>
            <person name="Suda W."/>
            <person name="Takeshita K."/>
            <person name="Sasaki T."/>
            <person name="Okamoto S."/>
            <person name="Skelly N.A."/>
            <person name="Okamura Y."/>
            <person name="Vlamakis H."/>
            <person name="Li Y."/>
            <person name="Tanoue T."/>
            <person name="Takei H."/>
            <person name="Nittono H."/>
            <person name="Narushima S."/>
            <person name="Irie J."/>
            <person name="Itoh H."/>
            <person name="Moriya K."/>
            <person name="Sugiura Y."/>
            <person name="Suematsu M."/>
            <person name="Moritoki N."/>
            <person name="Shibata S."/>
            <person name="Littman R.D."/>
            <person name="Fischbach A.M."/>
            <person name="Uwamino Y."/>
            <person name="Inoue T."/>
            <person name="Honda A."/>
            <person name="Hattori M."/>
            <person name="Murai T."/>
            <person name="Xavier J.R."/>
            <person name="Hirose N."/>
            <person name="Honda K."/>
        </authorList>
    </citation>
    <scope>NUCLEOTIDE SEQUENCE [LARGE SCALE GENOMIC DNA]</scope>
    <source>
        <strain evidence="2 3">CE91-St30</strain>
    </source>
</reference>
<keyword evidence="3" id="KW-1185">Reference proteome</keyword>
<protein>
    <recommendedName>
        <fullName evidence="4">Antitoxin Phd_YefM of type II toxin-antitoxin system</fullName>
    </recommendedName>
</protein>
<proteinExistence type="inferred from homology"/>
<dbReference type="SUPFAM" id="SSF143120">
    <property type="entry name" value="YefM-like"/>
    <property type="match status" value="1"/>
</dbReference>
<evidence type="ECO:0000256" key="1">
    <source>
        <dbReference type="ARBA" id="ARBA00009981"/>
    </source>
</evidence>
<sequence length="66" mass="7731">MNYDETGFVSISEARGHFNELARKCAATGRSVVVFKGCNPYVVIEPYRKECRQGEYEDERREPRRE</sequence>
<dbReference type="EMBL" id="AP025564">
    <property type="protein sequence ID" value="BDE94858.1"/>
    <property type="molecule type" value="Genomic_DNA"/>
</dbReference>
<organism evidence="2 3">
    <name type="scientific">Raoultibacter timonensis</name>
    <dbReference type="NCBI Taxonomy" id="1907662"/>
    <lineage>
        <taxon>Bacteria</taxon>
        <taxon>Bacillati</taxon>
        <taxon>Actinomycetota</taxon>
        <taxon>Coriobacteriia</taxon>
        <taxon>Eggerthellales</taxon>
        <taxon>Eggerthellaceae</taxon>
        <taxon>Raoultibacter</taxon>
    </lineage>
</organism>
<evidence type="ECO:0000313" key="2">
    <source>
        <dbReference type="EMBL" id="BDE94858.1"/>
    </source>
</evidence>
<name>A0ABN6ME84_9ACTN</name>
<dbReference type="RefSeq" id="WP_244411385.1">
    <property type="nucleotide sequence ID" value="NZ_AP025564.1"/>
</dbReference>
<evidence type="ECO:0000313" key="3">
    <source>
        <dbReference type="Proteomes" id="UP001320544"/>
    </source>
</evidence>
<accession>A0ABN6ME84</accession>
<gene>
    <name evidence="2" type="ORF">CE91St30_01910</name>
</gene>
<dbReference type="Proteomes" id="UP001320544">
    <property type="component" value="Chromosome"/>
</dbReference>
<dbReference type="InterPro" id="IPR036165">
    <property type="entry name" value="YefM-like_sf"/>
</dbReference>